<feature type="region of interest" description="Disordered" evidence="1">
    <location>
        <begin position="337"/>
        <end position="358"/>
    </location>
</feature>
<feature type="compositionally biased region" description="Polar residues" evidence="1">
    <location>
        <begin position="8"/>
        <end position="17"/>
    </location>
</feature>
<name>A0AAV7QFK6_PLEWA</name>
<dbReference type="Proteomes" id="UP001066276">
    <property type="component" value="Chromosome 6"/>
</dbReference>
<evidence type="ECO:0000313" key="3">
    <source>
        <dbReference type="Proteomes" id="UP001066276"/>
    </source>
</evidence>
<keyword evidence="3" id="KW-1185">Reference proteome</keyword>
<sequence>MHPVGASLNGSLTSPVTSGRGHAHHRGQLAHPSSVWGSGSSRLGRSPFFRSHRSTRRSASPPHRAALKERSSRLLCGLGPRRPLDRSPTQISSGSSAPGQQQERGSLGSFRSHPKMWSPQGGRSRVLPASPLRSRLLHSGSPGLAHPWGRGSQERGHSRLPGGPLDRPRTPGGSRVALQVQATPSSVLPQRHQGPARASHRSSTPIRSTLMGAHSPDGLRRLAGSFCLSSCCSLFGDPVRKPRGRLASGPVHLRPQPQPSQGASCLGPRFVFSLWLCRGSGRGRGSGSRGKAHLKVSQPTSSRPKASQVQLWLGCTRSGPASTPPSRPRLLRAEATPITADGSLTPAPSGGAGPRVSVDPPSSDLIGAPVGLPYLLTEPHSKSAAHVCSAASAPDSLWTVLRLRFPPALQLRDSSRRGALWDQLDRIPKCGNARLSWRMTEWSRALSECNRHLDARSNAPPYREY</sequence>
<evidence type="ECO:0000256" key="1">
    <source>
        <dbReference type="SAM" id="MobiDB-lite"/>
    </source>
</evidence>
<reference evidence="2" key="1">
    <citation type="journal article" date="2022" name="bioRxiv">
        <title>Sequencing and chromosome-scale assembly of the giantPleurodeles waltlgenome.</title>
        <authorList>
            <person name="Brown T."/>
            <person name="Elewa A."/>
            <person name="Iarovenko S."/>
            <person name="Subramanian E."/>
            <person name="Araus A.J."/>
            <person name="Petzold A."/>
            <person name="Susuki M."/>
            <person name="Suzuki K.-i.T."/>
            <person name="Hayashi T."/>
            <person name="Toyoda A."/>
            <person name="Oliveira C."/>
            <person name="Osipova E."/>
            <person name="Leigh N.D."/>
            <person name="Simon A."/>
            <person name="Yun M.H."/>
        </authorList>
    </citation>
    <scope>NUCLEOTIDE SEQUENCE</scope>
    <source>
        <strain evidence="2">20211129_DDA</strain>
        <tissue evidence="2">Liver</tissue>
    </source>
</reference>
<feature type="region of interest" description="Disordered" evidence="1">
    <location>
        <begin position="281"/>
        <end position="303"/>
    </location>
</feature>
<gene>
    <name evidence="2" type="ORF">NDU88_005546</name>
</gene>
<dbReference type="EMBL" id="JANPWB010000010">
    <property type="protein sequence ID" value="KAJ1139169.1"/>
    <property type="molecule type" value="Genomic_DNA"/>
</dbReference>
<accession>A0AAV7QFK6</accession>
<proteinExistence type="predicted"/>
<evidence type="ECO:0000313" key="2">
    <source>
        <dbReference type="EMBL" id="KAJ1139169.1"/>
    </source>
</evidence>
<protein>
    <submittedName>
        <fullName evidence="2">Uncharacterized protein</fullName>
    </submittedName>
</protein>
<dbReference type="AlphaFoldDB" id="A0AAV7QFK6"/>
<organism evidence="2 3">
    <name type="scientific">Pleurodeles waltl</name>
    <name type="common">Iberian ribbed newt</name>
    <dbReference type="NCBI Taxonomy" id="8319"/>
    <lineage>
        <taxon>Eukaryota</taxon>
        <taxon>Metazoa</taxon>
        <taxon>Chordata</taxon>
        <taxon>Craniata</taxon>
        <taxon>Vertebrata</taxon>
        <taxon>Euteleostomi</taxon>
        <taxon>Amphibia</taxon>
        <taxon>Batrachia</taxon>
        <taxon>Caudata</taxon>
        <taxon>Salamandroidea</taxon>
        <taxon>Salamandridae</taxon>
        <taxon>Pleurodelinae</taxon>
        <taxon>Pleurodeles</taxon>
    </lineage>
</organism>
<feature type="compositionally biased region" description="Polar residues" evidence="1">
    <location>
        <begin position="87"/>
        <end position="104"/>
    </location>
</feature>
<feature type="region of interest" description="Disordered" evidence="1">
    <location>
        <begin position="1"/>
        <end position="213"/>
    </location>
</feature>
<comment type="caution">
    <text evidence="2">The sequence shown here is derived from an EMBL/GenBank/DDBJ whole genome shotgun (WGS) entry which is preliminary data.</text>
</comment>